<gene>
    <name evidence="4" type="ORF">QQ020_05385</name>
</gene>
<dbReference type="Proteomes" id="UP001172083">
    <property type="component" value="Unassembled WGS sequence"/>
</dbReference>
<dbReference type="CDD" id="cd03747">
    <property type="entry name" value="Ntn_PGA_like"/>
    <property type="match status" value="1"/>
</dbReference>
<comment type="similarity">
    <text evidence="1">Belongs to the peptidase S45 family.</text>
</comment>
<dbReference type="Gene3D" id="3.60.20.10">
    <property type="entry name" value="Glutamine Phosphoribosylpyrophosphate, subunit 1, domain 1"/>
    <property type="match status" value="1"/>
</dbReference>
<organism evidence="4 5">
    <name type="scientific">Agaribacillus aureus</name>
    <dbReference type="NCBI Taxonomy" id="3051825"/>
    <lineage>
        <taxon>Bacteria</taxon>
        <taxon>Pseudomonadati</taxon>
        <taxon>Bacteroidota</taxon>
        <taxon>Cytophagia</taxon>
        <taxon>Cytophagales</taxon>
        <taxon>Splendidivirgaceae</taxon>
        <taxon>Agaribacillus</taxon>
    </lineage>
</organism>
<comment type="caution">
    <text evidence="4">The sequence shown here is derived from an EMBL/GenBank/DDBJ whole genome shotgun (WGS) entry which is preliminary data.</text>
</comment>
<evidence type="ECO:0000313" key="5">
    <source>
        <dbReference type="Proteomes" id="UP001172083"/>
    </source>
</evidence>
<dbReference type="PIRSF" id="PIRSF001227">
    <property type="entry name" value="Pen_acylase"/>
    <property type="match status" value="1"/>
</dbReference>
<dbReference type="SUPFAM" id="SSF56235">
    <property type="entry name" value="N-terminal nucleophile aminohydrolases (Ntn hydrolases)"/>
    <property type="match status" value="1"/>
</dbReference>
<keyword evidence="2 4" id="KW-0378">Hydrolase</keyword>
<dbReference type="Gene3D" id="1.10.439.10">
    <property type="entry name" value="Penicillin Amidohydrolase, domain 1"/>
    <property type="match status" value="1"/>
</dbReference>
<keyword evidence="3" id="KW-0865">Zymogen</keyword>
<dbReference type="InterPro" id="IPR043147">
    <property type="entry name" value="Penicillin_amidase_A-knob"/>
</dbReference>
<dbReference type="InterPro" id="IPR043146">
    <property type="entry name" value="Penicillin_amidase_N_B-knob"/>
</dbReference>
<evidence type="ECO:0000256" key="2">
    <source>
        <dbReference type="ARBA" id="ARBA00022801"/>
    </source>
</evidence>
<accession>A0ABT8L191</accession>
<dbReference type="InterPro" id="IPR014395">
    <property type="entry name" value="Pen/GL7ACA/AHL_acylase"/>
</dbReference>
<dbReference type="PANTHER" id="PTHR34218:SF4">
    <property type="entry name" value="ACYL-HOMOSERINE LACTONE ACYLASE QUIP"/>
    <property type="match status" value="1"/>
</dbReference>
<dbReference type="EMBL" id="JAUJEB010000001">
    <property type="protein sequence ID" value="MDN5211469.1"/>
    <property type="molecule type" value="Genomic_DNA"/>
</dbReference>
<sequence length="811" mass="92076">MKNILLSLLTLALTISLVLVLNLNFGSIPPLGKLFDPFGGFWANAESKISYKEDNLQLEGLEGKVTVVYDSLLIPHIFADNDHDLYFAQGYITALHRLWQMEFQTHFAAGRLSEIFGDIPQVLRLDRLHRRIGLPYGASNSLQMVEENPVSKAAIHAYADGVNAYINSLSDKTLPIEYKLFNYKPEKWTAQKTSLLLKYMANNLSGRDHDLESTNTLNLIGKEAFDLLFPIRDKGLDPIIPSSTKWSFDALEVSNDTLPIPGDITANVIEMPDPDNGSNNWAVSGRKTASGKPILAGDPHLGLNLPSIWFAVQLHSPGINVMGASLPGAMGVIIGFNDSIAWSVTNSRHDVRDWYKIKFRSPDKSEYFYEGEWRPTRKVINIINIRDKAPYIDTVIFTHHGPVVYDESFMPDNGKQHYALRWTAHDKSNEAYSFYLLNRARNYKEFNKALDYFVCPAQNFAFAAADGDIAMRIQGKFPLKRQGQGKFLMDGSLAQNDWQGFIPVEHNARILNPERGFVSSANQFPVDSTYPYFVYDCNFEHYRNRRINSRLSEMEAITAKNMQELQSDNFNLIAAESLPILLKHLNREKLEQKDLAYLASLESWNFSNEPMLEAPAIFNRWWSKFFNLYWDEFNNDEVQLRRPGTPQTIYLIRYDSVQTYADLKATPEVENLSDIVTQSYTAAISELEKWKLESVHELNWGNYKYTSINHLVPQLSAFSVKGVINGGGKHIVNATSARHGPSWRMVVELGDEVKAWGVYPGGQSGNPGSPFYSNFIDTWSKGKHYPLLFMKDPLEKSESLLFVQTLQNPTL</sequence>
<dbReference type="InterPro" id="IPR023343">
    <property type="entry name" value="Penicillin_amidase_dom1"/>
</dbReference>
<dbReference type="Gene3D" id="2.30.120.10">
    <property type="match status" value="1"/>
</dbReference>
<dbReference type="Pfam" id="PF01804">
    <property type="entry name" value="Penicil_amidase"/>
    <property type="match status" value="1"/>
</dbReference>
<dbReference type="EC" id="3.5.1.-" evidence="4"/>
<dbReference type="PANTHER" id="PTHR34218">
    <property type="entry name" value="PEPTIDASE S45 PENICILLIN AMIDASE"/>
    <property type="match status" value="1"/>
</dbReference>
<dbReference type="RefSeq" id="WP_346756802.1">
    <property type="nucleotide sequence ID" value="NZ_JAUJEB010000001.1"/>
</dbReference>
<proteinExistence type="inferred from homology"/>
<reference evidence="4" key="1">
    <citation type="submission" date="2023-06" db="EMBL/GenBank/DDBJ databases">
        <title>Genomic of Agaribacillus aureum.</title>
        <authorList>
            <person name="Wang G."/>
        </authorList>
    </citation>
    <scope>NUCLEOTIDE SEQUENCE</scope>
    <source>
        <strain evidence="4">BMA12</strain>
    </source>
</reference>
<evidence type="ECO:0000313" key="4">
    <source>
        <dbReference type="EMBL" id="MDN5211469.1"/>
    </source>
</evidence>
<dbReference type="InterPro" id="IPR029055">
    <property type="entry name" value="Ntn_hydrolases_N"/>
</dbReference>
<evidence type="ECO:0000256" key="1">
    <source>
        <dbReference type="ARBA" id="ARBA00006586"/>
    </source>
</evidence>
<keyword evidence="5" id="KW-1185">Reference proteome</keyword>
<dbReference type="Gene3D" id="1.10.1400.10">
    <property type="match status" value="1"/>
</dbReference>
<name>A0ABT8L191_9BACT</name>
<protein>
    <submittedName>
        <fullName evidence="4">Penicillin acylase family protein</fullName>
        <ecNumber evidence="4">3.5.1.-</ecNumber>
    </submittedName>
</protein>
<dbReference type="InterPro" id="IPR002692">
    <property type="entry name" value="S45"/>
</dbReference>
<evidence type="ECO:0000256" key="3">
    <source>
        <dbReference type="ARBA" id="ARBA00023145"/>
    </source>
</evidence>
<dbReference type="GO" id="GO:0016787">
    <property type="term" value="F:hydrolase activity"/>
    <property type="evidence" value="ECO:0007669"/>
    <property type="project" value="UniProtKB-KW"/>
</dbReference>